<gene>
    <name evidence="4" type="ORF">AK812_SmicGene4604</name>
</gene>
<dbReference type="Proteomes" id="UP000186817">
    <property type="component" value="Unassembled WGS sequence"/>
</dbReference>
<keyword evidence="2" id="KW-0472">Membrane</keyword>
<dbReference type="EMBL" id="LSRX01000057">
    <property type="protein sequence ID" value="OLQ11545.1"/>
    <property type="molecule type" value="Genomic_DNA"/>
</dbReference>
<comment type="caution">
    <text evidence="4">The sequence shown here is derived from an EMBL/GenBank/DDBJ whole genome shotgun (WGS) entry which is preliminary data.</text>
</comment>
<keyword evidence="5" id="KW-1185">Reference proteome</keyword>
<keyword evidence="3" id="KW-0732">Signal</keyword>
<evidence type="ECO:0000256" key="1">
    <source>
        <dbReference type="SAM" id="MobiDB-lite"/>
    </source>
</evidence>
<accession>A0A1Q9EVY9</accession>
<evidence type="ECO:0000313" key="5">
    <source>
        <dbReference type="Proteomes" id="UP000186817"/>
    </source>
</evidence>
<keyword evidence="2" id="KW-1133">Transmembrane helix</keyword>
<evidence type="ECO:0000256" key="2">
    <source>
        <dbReference type="SAM" id="Phobius"/>
    </source>
</evidence>
<sequence>MEWPRFLLLAAVLVAEPQHAADADAGNEQGGPADRLQLRAHTDFPPFEADGRHLTLLFRDGRAAEEFDCSAPRAKDLPGMDFRRLELSASSIAGVSSMWANLWGASEADTTSPGSLWLTEAHISSSGGDALMPRLSVSLDTEPQRDGAIEVTEEAQFQSELTVYYDCWQNGEARVELHLTLATAEGGNHSQEICLGWLKVCRMGFEGLVVRHGEYSEWPIYPTSNDSTVPTPPLLDAEGILEDVTKLQLSSPDGTIRLQSPTVASSDDKLLKVDIRGVAVTMTQGDFFLEVGSEPTEISVIYTCQGAGTAEVELGLWRAVITSAHAAEGLHLHWRKQCGESTYKFMDIFLKSEMNISRTQAVAHGRVLPGFEPRCRNQSKSSHPAVDAAGPNKSPSQSCGSRAPAVEISEKEIKTNVELRVDPEGMVLPPALQHQPAVSFDQRIVKAFIARMPEPFVRGRNKVPCTNCDSSLRAAAPKAASQSMIIKYICHKEGISPITLTVYLDGYKPIDVAWQKKCREPKKPHVGRALTAPQAMTMAFLVCGLIGVVVCMVCLFCSSDSKEKEKLFLGRGTNKGGRQIEFGRLGPDSQRVGFGSDDEVVFH</sequence>
<evidence type="ECO:0000313" key="4">
    <source>
        <dbReference type="EMBL" id="OLQ11545.1"/>
    </source>
</evidence>
<evidence type="ECO:0000256" key="3">
    <source>
        <dbReference type="SAM" id="SignalP"/>
    </source>
</evidence>
<keyword evidence="2" id="KW-0812">Transmembrane</keyword>
<dbReference type="AlphaFoldDB" id="A0A1Q9EVY9"/>
<feature type="chain" id="PRO_5012141466" evidence="3">
    <location>
        <begin position="24"/>
        <end position="603"/>
    </location>
</feature>
<organism evidence="4 5">
    <name type="scientific">Symbiodinium microadriaticum</name>
    <name type="common">Dinoflagellate</name>
    <name type="synonym">Zooxanthella microadriatica</name>
    <dbReference type="NCBI Taxonomy" id="2951"/>
    <lineage>
        <taxon>Eukaryota</taxon>
        <taxon>Sar</taxon>
        <taxon>Alveolata</taxon>
        <taxon>Dinophyceae</taxon>
        <taxon>Suessiales</taxon>
        <taxon>Symbiodiniaceae</taxon>
        <taxon>Symbiodinium</taxon>
    </lineage>
</organism>
<name>A0A1Q9EVY9_SYMMI</name>
<proteinExistence type="predicted"/>
<feature type="region of interest" description="Disordered" evidence="1">
    <location>
        <begin position="373"/>
        <end position="405"/>
    </location>
</feature>
<feature type="transmembrane region" description="Helical" evidence="2">
    <location>
        <begin position="535"/>
        <end position="557"/>
    </location>
</feature>
<feature type="signal peptide" evidence="3">
    <location>
        <begin position="1"/>
        <end position="23"/>
    </location>
</feature>
<protein>
    <submittedName>
        <fullName evidence="4">Uncharacterized protein</fullName>
    </submittedName>
</protein>
<dbReference type="OrthoDB" id="407678at2759"/>
<reference evidence="4 5" key="1">
    <citation type="submission" date="2016-02" db="EMBL/GenBank/DDBJ databases">
        <title>Genome analysis of coral dinoflagellate symbionts highlights evolutionary adaptations to a symbiotic lifestyle.</title>
        <authorList>
            <person name="Aranda M."/>
            <person name="Li Y."/>
            <person name="Liew Y.J."/>
            <person name="Baumgarten S."/>
            <person name="Simakov O."/>
            <person name="Wilson M."/>
            <person name="Piel J."/>
            <person name="Ashoor H."/>
            <person name="Bougouffa S."/>
            <person name="Bajic V.B."/>
            <person name="Ryu T."/>
            <person name="Ravasi T."/>
            <person name="Bayer T."/>
            <person name="Micklem G."/>
            <person name="Kim H."/>
            <person name="Bhak J."/>
            <person name="Lajeunesse T.C."/>
            <person name="Voolstra C.R."/>
        </authorList>
    </citation>
    <scope>NUCLEOTIDE SEQUENCE [LARGE SCALE GENOMIC DNA]</scope>
    <source>
        <strain evidence="4 5">CCMP2467</strain>
    </source>
</reference>